<keyword evidence="2" id="KW-1185">Reference proteome</keyword>
<organism evidence="1 2">
    <name type="scientific">Ixodes persulcatus</name>
    <name type="common">Taiga tick</name>
    <dbReference type="NCBI Taxonomy" id="34615"/>
    <lineage>
        <taxon>Eukaryota</taxon>
        <taxon>Metazoa</taxon>
        <taxon>Ecdysozoa</taxon>
        <taxon>Arthropoda</taxon>
        <taxon>Chelicerata</taxon>
        <taxon>Arachnida</taxon>
        <taxon>Acari</taxon>
        <taxon>Parasitiformes</taxon>
        <taxon>Ixodida</taxon>
        <taxon>Ixodoidea</taxon>
        <taxon>Ixodidae</taxon>
        <taxon>Ixodinae</taxon>
        <taxon>Ixodes</taxon>
    </lineage>
</organism>
<comment type="caution">
    <text evidence="1">The sequence shown here is derived from an EMBL/GenBank/DDBJ whole genome shotgun (WGS) entry which is preliminary data.</text>
</comment>
<accession>A0AC60Q4E5</accession>
<proteinExistence type="predicted"/>
<reference evidence="1 2" key="1">
    <citation type="journal article" date="2020" name="Cell">
        <title>Large-Scale Comparative Analyses of Tick Genomes Elucidate Their Genetic Diversity and Vector Capacities.</title>
        <authorList>
            <consortium name="Tick Genome and Microbiome Consortium (TIGMIC)"/>
            <person name="Jia N."/>
            <person name="Wang J."/>
            <person name="Shi W."/>
            <person name="Du L."/>
            <person name="Sun Y."/>
            <person name="Zhan W."/>
            <person name="Jiang J.F."/>
            <person name="Wang Q."/>
            <person name="Zhang B."/>
            <person name="Ji P."/>
            <person name="Bell-Sakyi L."/>
            <person name="Cui X.M."/>
            <person name="Yuan T.T."/>
            <person name="Jiang B.G."/>
            <person name="Yang W.F."/>
            <person name="Lam T.T."/>
            <person name="Chang Q.C."/>
            <person name="Ding S.J."/>
            <person name="Wang X.J."/>
            <person name="Zhu J.G."/>
            <person name="Ruan X.D."/>
            <person name="Zhao L."/>
            <person name="Wei J.T."/>
            <person name="Ye R.Z."/>
            <person name="Que T.C."/>
            <person name="Du C.H."/>
            <person name="Zhou Y.H."/>
            <person name="Cheng J.X."/>
            <person name="Dai P.F."/>
            <person name="Guo W.B."/>
            <person name="Han X.H."/>
            <person name="Huang E.J."/>
            <person name="Li L.F."/>
            <person name="Wei W."/>
            <person name="Gao Y.C."/>
            <person name="Liu J.Z."/>
            <person name="Shao H.Z."/>
            <person name="Wang X."/>
            <person name="Wang C.C."/>
            <person name="Yang T.C."/>
            <person name="Huo Q.B."/>
            <person name="Li W."/>
            <person name="Chen H.Y."/>
            <person name="Chen S.E."/>
            <person name="Zhou L.G."/>
            <person name="Ni X.B."/>
            <person name="Tian J.H."/>
            <person name="Sheng Y."/>
            <person name="Liu T."/>
            <person name="Pan Y.S."/>
            <person name="Xia L.Y."/>
            <person name="Li J."/>
            <person name="Zhao F."/>
            <person name="Cao W.C."/>
        </authorList>
    </citation>
    <scope>NUCLEOTIDE SEQUENCE [LARGE SCALE GENOMIC DNA]</scope>
    <source>
        <strain evidence="1">Iper-2018</strain>
    </source>
</reference>
<dbReference type="Proteomes" id="UP000805193">
    <property type="component" value="Unassembled WGS sequence"/>
</dbReference>
<gene>
    <name evidence="1" type="ORF">HPB47_024399</name>
</gene>
<name>A0AC60Q4E5_IXOPE</name>
<evidence type="ECO:0000313" key="1">
    <source>
        <dbReference type="EMBL" id="KAG0428640.1"/>
    </source>
</evidence>
<sequence length="341" mass="38449">MGSCRRFSSNKTSEPKLISDLLILKCGMCGYDTQSENRMMHQRRLHVSLRPLPDVAQEPEEGAAADKPSSKPKSFHAFSYDVRGFSDQNENSMMRHHSLHAGPPRLQCCTCGVEFPLQSSLTPHVLCHDSASPYQCDMCSRRFDTTVLVENHLRSHTGEQPFACGSGGKSFCEKAGATRCEEITHVGQRQQADHLSPEPCVRRVVPTNCTNVHGPQEVLQVPAPPGCLGETCHVCNEEFNQLPLLEAHTPSHLTAKPYMCDVCGARFRNLTIVKDHVRKHTRERPFACKVCGRTFVYRSSWINHAKTHPEQRPFACHLCSETFLLKRSLKDHHMQQHTNKQ</sequence>
<protein>
    <submittedName>
        <fullName evidence="1">Uncharacterized protein</fullName>
    </submittedName>
</protein>
<dbReference type="EMBL" id="JABSTQ010009500">
    <property type="protein sequence ID" value="KAG0428640.1"/>
    <property type="molecule type" value="Genomic_DNA"/>
</dbReference>
<evidence type="ECO:0000313" key="2">
    <source>
        <dbReference type="Proteomes" id="UP000805193"/>
    </source>
</evidence>